<feature type="transmembrane region" description="Helical" evidence="6">
    <location>
        <begin position="143"/>
        <end position="170"/>
    </location>
</feature>
<evidence type="ECO:0000256" key="3">
    <source>
        <dbReference type="ARBA" id="ARBA00022692"/>
    </source>
</evidence>
<evidence type="ECO:0000256" key="2">
    <source>
        <dbReference type="ARBA" id="ARBA00022475"/>
    </source>
</evidence>
<feature type="transmembrane region" description="Helical" evidence="6">
    <location>
        <begin position="182"/>
        <end position="202"/>
    </location>
</feature>
<dbReference type="Proteomes" id="UP000250918">
    <property type="component" value="Unassembled WGS sequence"/>
</dbReference>
<dbReference type="PANTHER" id="PTHR39087">
    <property type="entry name" value="UPF0104 MEMBRANE PROTEIN MJ1595"/>
    <property type="match status" value="1"/>
</dbReference>
<feature type="transmembrane region" description="Helical" evidence="6">
    <location>
        <begin position="280"/>
        <end position="302"/>
    </location>
</feature>
<comment type="subcellular location">
    <subcellularLocation>
        <location evidence="1">Cell membrane</location>
        <topology evidence="1">Multi-pass membrane protein</topology>
    </subcellularLocation>
</comment>
<dbReference type="InterPro" id="IPR022791">
    <property type="entry name" value="L-PG_synthase/AglD"/>
</dbReference>
<evidence type="ECO:0000256" key="4">
    <source>
        <dbReference type="ARBA" id="ARBA00022989"/>
    </source>
</evidence>
<evidence type="ECO:0000313" key="7">
    <source>
        <dbReference type="EMBL" id="PWB76444.1"/>
    </source>
</evidence>
<evidence type="ECO:0000313" key="8">
    <source>
        <dbReference type="Proteomes" id="UP000250918"/>
    </source>
</evidence>
<dbReference type="EMBL" id="PQAP01000001">
    <property type="protein sequence ID" value="PWB76444.1"/>
    <property type="molecule type" value="Genomic_DNA"/>
</dbReference>
<comment type="caution">
    <text evidence="7">The sequence shown here is derived from an EMBL/GenBank/DDBJ whole genome shotgun (WGS) entry which is preliminary data.</text>
</comment>
<keyword evidence="2" id="KW-1003">Cell membrane</keyword>
<evidence type="ECO:0000256" key="1">
    <source>
        <dbReference type="ARBA" id="ARBA00004651"/>
    </source>
</evidence>
<dbReference type="NCBIfam" id="TIGR00374">
    <property type="entry name" value="flippase-like domain"/>
    <property type="match status" value="1"/>
</dbReference>
<accession>A0A855X8E1</accession>
<protein>
    <submittedName>
        <fullName evidence="7">Uncharacterized protein</fullName>
    </submittedName>
</protein>
<keyword evidence="4 6" id="KW-1133">Transmembrane helix</keyword>
<dbReference type="PANTHER" id="PTHR39087:SF2">
    <property type="entry name" value="UPF0104 MEMBRANE PROTEIN MJ1595"/>
    <property type="match status" value="1"/>
</dbReference>
<evidence type="ECO:0000256" key="5">
    <source>
        <dbReference type="ARBA" id="ARBA00023136"/>
    </source>
</evidence>
<feature type="transmembrane region" description="Helical" evidence="6">
    <location>
        <begin position="322"/>
        <end position="344"/>
    </location>
</feature>
<feature type="transmembrane region" description="Helical" evidence="6">
    <location>
        <begin position="105"/>
        <end position="123"/>
    </location>
</feature>
<feature type="transmembrane region" description="Helical" evidence="6">
    <location>
        <begin position="67"/>
        <end position="84"/>
    </location>
</feature>
<reference evidence="7 8" key="1">
    <citation type="journal article" date="2018" name="ISME J.">
        <title>A methanotrophic archaeon couples anaerobic oxidation of methane to Fe(III) reduction.</title>
        <authorList>
            <person name="Cai C."/>
            <person name="Leu A.O."/>
            <person name="Xie G.J."/>
            <person name="Guo J."/>
            <person name="Feng Y."/>
            <person name="Zhao J.X."/>
            <person name="Tyson G.W."/>
            <person name="Yuan Z."/>
            <person name="Hu S."/>
        </authorList>
    </citation>
    <scope>NUCLEOTIDE SEQUENCE [LARGE SCALE GENOMIC DNA]</scope>
    <source>
        <strain evidence="7">FeB_12</strain>
    </source>
</reference>
<sequence>MGRDIQLGRCRAQVRAVGARCGRGEAMKLSTRRTLYVMVGLAISVILLWLLFRNINFAELGDALAKANYWWLLPNIAMIIFTMYQRAYRWRFMLKPIKIVAFSKLLAATCIGFMANNVLPLRLGEFVRGYSLASQDKEISKSASLASIFVERMVFDLVALLLIFGAVLAGSSFPVHEDMKEGTYVAIMIALVGILFMLMFALRPAQAGEWMTRYLPFLPEAAKEKIRGIVMKFSRGLEFIKDTKILSWVMLQTVIIWVFMGVSNYFVFQAFGFDLPLSASFVLLVVVSVSILVPSSPGFVGVYHYGTVWTLASYGIAKEQALSFALVLHAAQYIPITAMGFYFLKKEHLSLKKLEQESTAGEA</sequence>
<keyword evidence="3 6" id="KW-0812">Transmembrane</keyword>
<feature type="transmembrane region" description="Helical" evidence="6">
    <location>
        <begin position="35"/>
        <end position="55"/>
    </location>
</feature>
<dbReference type="GO" id="GO:0005886">
    <property type="term" value="C:plasma membrane"/>
    <property type="evidence" value="ECO:0007669"/>
    <property type="project" value="UniProtKB-SubCell"/>
</dbReference>
<keyword evidence="5 6" id="KW-0472">Membrane</keyword>
<proteinExistence type="predicted"/>
<gene>
    <name evidence="7" type="ORF">C3F09_00300</name>
</gene>
<dbReference type="Pfam" id="PF03706">
    <property type="entry name" value="LPG_synthase_TM"/>
    <property type="match status" value="1"/>
</dbReference>
<dbReference type="AlphaFoldDB" id="A0A855X8E1"/>
<organism evidence="7 8">
    <name type="scientific">candidate division GN15 bacterium</name>
    <dbReference type="NCBI Taxonomy" id="2072418"/>
    <lineage>
        <taxon>Bacteria</taxon>
        <taxon>candidate division GN15</taxon>
    </lineage>
</organism>
<evidence type="ECO:0000256" key="6">
    <source>
        <dbReference type="SAM" id="Phobius"/>
    </source>
</evidence>
<feature type="transmembrane region" description="Helical" evidence="6">
    <location>
        <begin position="245"/>
        <end position="268"/>
    </location>
</feature>
<name>A0A855X8E1_9BACT</name>